<evidence type="ECO:0000313" key="5">
    <source>
        <dbReference type="RefSeq" id="XP_013420865.1"/>
    </source>
</evidence>
<feature type="domain" description="EF-hand" evidence="2">
    <location>
        <begin position="61"/>
        <end position="96"/>
    </location>
</feature>
<dbReference type="Gene3D" id="1.10.238.10">
    <property type="entry name" value="EF-hand"/>
    <property type="match status" value="1"/>
</dbReference>
<dbReference type="PROSITE" id="PS00018">
    <property type="entry name" value="EF_HAND_1"/>
    <property type="match status" value="2"/>
</dbReference>
<dbReference type="InterPro" id="IPR018247">
    <property type="entry name" value="EF_Hand_1_Ca_BS"/>
</dbReference>
<reference evidence="4 5" key="1">
    <citation type="submission" date="2025-04" db="UniProtKB">
        <authorList>
            <consortium name="RefSeq"/>
        </authorList>
    </citation>
    <scope>IDENTIFICATION</scope>
    <source>
        <tissue evidence="4 5">Gonads</tissue>
    </source>
</reference>
<dbReference type="GO" id="GO:0005509">
    <property type="term" value="F:calcium ion binding"/>
    <property type="evidence" value="ECO:0007669"/>
    <property type="project" value="InterPro"/>
</dbReference>
<dbReference type="RefSeq" id="XP_013420856.1">
    <property type="nucleotide sequence ID" value="XM_013565402.1"/>
</dbReference>
<dbReference type="PROSITE" id="PS50222">
    <property type="entry name" value="EF_HAND_2"/>
    <property type="match status" value="2"/>
</dbReference>
<evidence type="ECO:0000256" key="1">
    <source>
        <dbReference type="ARBA" id="ARBA00022837"/>
    </source>
</evidence>
<dbReference type="RefSeq" id="XP_013420865.1">
    <property type="nucleotide sequence ID" value="XM_013565411.1"/>
</dbReference>
<gene>
    <name evidence="4 5" type="primary">LOC106181112</name>
</gene>
<dbReference type="GeneID" id="106181112"/>
<dbReference type="KEGG" id="lak:106181112"/>
<name>A0A1S3KF38_LINAN</name>
<sequence length="191" mass="22499">MGDFKLSEFQKKKLRHVFDIFYDINKDGVIEWKDFKIAIEKICDLHGWPQGREKHTTATETMQEIWKALLKYADKNKDKKVSTEEWYLMWTESIKASKNTGALPDWVNRYREFMFYVNDTSGDDIIDMNEYKTVYKSYGITDADCESAFNKFSENQAVKITKDEFAELFMEYFVSDDPNAKGNALFGKTNF</sequence>
<dbReference type="Pfam" id="PF13499">
    <property type="entry name" value="EF-hand_7"/>
    <property type="match status" value="1"/>
</dbReference>
<organism evidence="3 4">
    <name type="scientific">Lingula anatina</name>
    <name type="common">Brachiopod</name>
    <name type="synonym">Lingula unguis</name>
    <dbReference type="NCBI Taxonomy" id="7574"/>
    <lineage>
        <taxon>Eukaryota</taxon>
        <taxon>Metazoa</taxon>
        <taxon>Spiralia</taxon>
        <taxon>Lophotrochozoa</taxon>
        <taxon>Brachiopoda</taxon>
        <taxon>Linguliformea</taxon>
        <taxon>Lingulata</taxon>
        <taxon>Lingulida</taxon>
        <taxon>Linguloidea</taxon>
        <taxon>Lingulidae</taxon>
        <taxon>Lingula</taxon>
    </lineage>
</organism>
<feature type="domain" description="EF-hand" evidence="2">
    <location>
        <begin position="9"/>
        <end position="45"/>
    </location>
</feature>
<evidence type="ECO:0000313" key="4">
    <source>
        <dbReference type="RefSeq" id="XP_013420856.1"/>
    </source>
</evidence>
<dbReference type="Proteomes" id="UP000085678">
    <property type="component" value="Unplaced"/>
</dbReference>
<dbReference type="AlphaFoldDB" id="A0A1S3KF38"/>
<dbReference type="STRING" id="7574.A0A1S3KF38"/>
<keyword evidence="3" id="KW-1185">Reference proteome</keyword>
<evidence type="ECO:0000259" key="2">
    <source>
        <dbReference type="PROSITE" id="PS50222"/>
    </source>
</evidence>
<keyword evidence="1" id="KW-0106">Calcium</keyword>
<evidence type="ECO:0000313" key="3">
    <source>
        <dbReference type="Proteomes" id="UP000085678"/>
    </source>
</evidence>
<protein>
    <submittedName>
        <fullName evidence="4 5">Sarcoplasmic calcium-binding proteins I, III, and IV</fullName>
    </submittedName>
</protein>
<proteinExistence type="predicted"/>
<dbReference type="OrthoDB" id="9974725at2759"/>
<dbReference type="SUPFAM" id="SSF47473">
    <property type="entry name" value="EF-hand"/>
    <property type="match status" value="1"/>
</dbReference>
<dbReference type="InterPro" id="IPR002048">
    <property type="entry name" value="EF_hand_dom"/>
</dbReference>
<dbReference type="InterPro" id="IPR011992">
    <property type="entry name" value="EF-hand-dom_pair"/>
</dbReference>
<accession>A0A1S3KF38</accession>